<organism evidence="1 2">
    <name type="scientific">Vitreoscilla filiformis</name>
    <dbReference type="NCBI Taxonomy" id="63"/>
    <lineage>
        <taxon>Bacteria</taxon>
        <taxon>Pseudomonadati</taxon>
        <taxon>Pseudomonadota</taxon>
        <taxon>Betaproteobacteria</taxon>
        <taxon>Neisseriales</taxon>
        <taxon>Neisseriaceae</taxon>
        <taxon>Vitreoscilla</taxon>
    </lineage>
</organism>
<gene>
    <name evidence="1" type="ORF">VITFI_CDS1925</name>
</gene>
<reference evidence="1 2" key="1">
    <citation type="submission" date="2017-07" db="EMBL/GenBank/DDBJ databases">
        <title>Complete Genome Sequence of the cosmetic ferment Vitreoscilla filiformis (ATCC15551).</title>
        <authorList>
            <person name="Contreras S."/>
            <person name="Sagory-Zalkind P."/>
            <person name="Blanquart H."/>
            <person name="Iltis A."/>
            <person name="Morand S.C."/>
        </authorList>
    </citation>
    <scope>NUCLEOTIDE SEQUENCE [LARGE SCALE GENOMIC DNA]</scope>
    <source>
        <strain evidence="1 2">ATCC 15551</strain>
    </source>
</reference>
<evidence type="ECO:0008006" key="3">
    <source>
        <dbReference type="Google" id="ProtNLM"/>
    </source>
</evidence>
<evidence type="ECO:0000313" key="1">
    <source>
        <dbReference type="EMBL" id="ASM77703.1"/>
    </source>
</evidence>
<dbReference type="RefSeq" id="WP_198301396.1">
    <property type="nucleotide sequence ID" value="NZ_CP022423.1"/>
</dbReference>
<dbReference type="EMBL" id="CP022423">
    <property type="protein sequence ID" value="ASM77703.1"/>
    <property type="molecule type" value="Genomic_DNA"/>
</dbReference>
<evidence type="ECO:0000313" key="2">
    <source>
        <dbReference type="Proteomes" id="UP000199729"/>
    </source>
</evidence>
<dbReference type="AlphaFoldDB" id="A0A221KFX0"/>
<accession>A0A221KFX0</accession>
<proteinExistence type="predicted"/>
<protein>
    <recommendedName>
        <fullName evidence="3">Lipoprotein</fullName>
    </recommendedName>
</protein>
<dbReference type="Proteomes" id="UP000199729">
    <property type="component" value="Chromosome"/>
</dbReference>
<keyword evidence="2" id="KW-1185">Reference proteome</keyword>
<sequence>MKLIPPTGPLIRWGAIAALLALAVGCTQEQQNQIRRDIQNWTGTDGVLEVYSGDRVIKRFLKIDKLSTALGTDDKRPRSYRYGYGVLDDNLNGQIDAGEKRVYFEIGDYTHYVFYENPN</sequence>
<name>A0A221KFX0_VITFI</name>
<dbReference type="KEGG" id="vff:VITFI_CDS1925"/>
<dbReference type="PROSITE" id="PS51257">
    <property type="entry name" value="PROKAR_LIPOPROTEIN"/>
    <property type="match status" value="1"/>
</dbReference>